<proteinExistence type="inferred from homology"/>
<dbReference type="SUPFAM" id="SSF52540">
    <property type="entry name" value="P-loop containing nucleoside triphosphate hydrolases"/>
    <property type="match status" value="1"/>
</dbReference>
<dbReference type="SMART" id="SM00382">
    <property type="entry name" value="AAA"/>
    <property type="match status" value="1"/>
</dbReference>
<dbReference type="PROSITE" id="PS00211">
    <property type="entry name" value="ABC_TRANSPORTER_1"/>
    <property type="match status" value="1"/>
</dbReference>
<dbReference type="PANTHER" id="PTHR43335">
    <property type="entry name" value="ABC TRANSPORTER, ATP-BINDING PROTEIN"/>
    <property type="match status" value="1"/>
</dbReference>
<dbReference type="PATRIC" id="fig|1423739.3.peg.1405"/>
<keyword evidence="3" id="KW-0547">Nucleotide-binding</keyword>
<evidence type="ECO:0000313" key="7">
    <source>
        <dbReference type="Proteomes" id="UP000052013"/>
    </source>
</evidence>
<evidence type="ECO:0000256" key="1">
    <source>
        <dbReference type="ARBA" id="ARBA00005417"/>
    </source>
</evidence>
<evidence type="ECO:0000256" key="3">
    <source>
        <dbReference type="ARBA" id="ARBA00022741"/>
    </source>
</evidence>
<comment type="similarity">
    <text evidence="1">Belongs to the ABC transporter superfamily.</text>
</comment>
<dbReference type="PANTHER" id="PTHR43335:SF2">
    <property type="entry name" value="ABC TRANSPORTER, ATP-BINDING PROTEIN"/>
    <property type="match status" value="1"/>
</dbReference>
<sequence>MNFKNKVALKDVSMKLESGSVIGLIGPNGAGKSTLLKILSTTLLPSSGSVSLNGIDIVKHPNQMRRVLGYLPQQVPSYPQLTAFEYLEYIASLKGLPKKQVTSQIRGLLERFSLNTTGKRRLKDFSGGMLQRVGIIATLLGDPKVIIVDEPTVGLDPIQRVVLRDVLSELAKNRIVVMSTHIISDVEAVSSNLVMLNHGRLAFQGTTDTLLASAAGKVWEYVVPTNQAPKNLTGISSLVQRSDGVHIRMVADTPPSKTAKEVSPNLEDASLAILEGSMKK</sequence>
<reference evidence="6 7" key="1">
    <citation type="journal article" date="2015" name="Genome Announc.">
        <title>Expanding the biotechnology potential of lactobacilli through comparative genomics of 213 strains and associated genera.</title>
        <authorList>
            <person name="Sun Z."/>
            <person name="Harris H.M."/>
            <person name="McCann A."/>
            <person name="Guo C."/>
            <person name="Argimon S."/>
            <person name="Zhang W."/>
            <person name="Yang X."/>
            <person name="Jeffery I.B."/>
            <person name="Cooney J.C."/>
            <person name="Kagawa T.F."/>
            <person name="Liu W."/>
            <person name="Song Y."/>
            <person name="Salvetti E."/>
            <person name="Wrobel A."/>
            <person name="Rasinkangas P."/>
            <person name="Parkhill J."/>
            <person name="Rea M.C."/>
            <person name="O'Sullivan O."/>
            <person name="Ritari J."/>
            <person name="Douillard F.P."/>
            <person name="Paul Ross R."/>
            <person name="Yang R."/>
            <person name="Briner A.E."/>
            <person name="Felis G.E."/>
            <person name="de Vos W.M."/>
            <person name="Barrangou R."/>
            <person name="Klaenhammer T.R."/>
            <person name="Caufield P.W."/>
            <person name="Cui Y."/>
            <person name="Zhang H."/>
            <person name="O'Toole P.W."/>
        </authorList>
    </citation>
    <scope>NUCLEOTIDE SEQUENCE [LARGE SCALE GENOMIC DNA]</scope>
    <source>
        <strain evidence="6 7">DSM 14421</strain>
    </source>
</reference>
<dbReference type="STRING" id="1423739.FC85_GL001342"/>
<evidence type="ECO:0000259" key="5">
    <source>
        <dbReference type="PROSITE" id="PS50893"/>
    </source>
</evidence>
<dbReference type="GO" id="GO:0016887">
    <property type="term" value="F:ATP hydrolysis activity"/>
    <property type="evidence" value="ECO:0007669"/>
    <property type="project" value="InterPro"/>
</dbReference>
<dbReference type="Pfam" id="PF00005">
    <property type="entry name" value="ABC_tran"/>
    <property type="match status" value="1"/>
</dbReference>
<evidence type="ECO:0000256" key="2">
    <source>
        <dbReference type="ARBA" id="ARBA00022448"/>
    </source>
</evidence>
<dbReference type="InterPro" id="IPR003593">
    <property type="entry name" value="AAA+_ATPase"/>
</dbReference>
<dbReference type="AlphaFoldDB" id="A0A0R1S594"/>
<evidence type="ECO:0000313" key="6">
    <source>
        <dbReference type="EMBL" id="KRL64076.1"/>
    </source>
</evidence>
<evidence type="ECO:0000256" key="4">
    <source>
        <dbReference type="ARBA" id="ARBA00022840"/>
    </source>
</evidence>
<protein>
    <submittedName>
        <fullName evidence="6">ABC transporter ATPase</fullName>
    </submittedName>
</protein>
<keyword evidence="2" id="KW-0813">Transport</keyword>
<dbReference type="InterPro" id="IPR027417">
    <property type="entry name" value="P-loop_NTPase"/>
</dbReference>
<dbReference type="InterPro" id="IPR017871">
    <property type="entry name" value="ABC_transporter-like_CS"/>
</dbReference>
<accession>A0A0R1S594</accession>
<dbReference type="PROSITE" id="PS50893">
    <property type="entry name" value="ABC_TRANSPORTER_2"/>
    <property type="match status" value="1"/>
</dbReference>
<dbReference type="EMBL" id="AZEY01000098">
    <property type="protein sequence ID" value="KRL64076.1"/>
    <property type="molecule type" value="Genomic_DNA"/>
</dbReference>
<comment type="caution">
    <text evidence="6">The sequence shown here is derived from an EMBL/GenBank/DDBJ whole genome shotgun (WGS) entry which is preliminary data.</text>
</comment>
<gene>
    <name evidence="6" type="ORF">FC85_GL001342</name>
</gene>
<dbReference type="InterPro" id="IPR003439">
    <property type="entry name" value="ABC_transporter-like_ATP-bd"/>
</dbReference>
<dbReference type="GO" id="GO:0005524">
    <property type="term" value="F:ATP binding"/>
    <property type="evidence" value="ECO:0007669"/>
    <property type="project" value="UniProtKB-KW"/>
</dbReference>
<keyword evidence="4" id="KW-0067">ATP-binding</keyword>
<name>A0A0R1S594_9LACO</name>
<feature type="domain" description="ABC transporter" evidence="5">
    <location>
        <begin position="1"/>
        <end position="223"/>
    </location>
</feature>
<organism evidence="6 7">
    <name type="scientific">Lentilactobacillus diolivorans DSM 14421</name>
    <dbReference type="NCBI Taxonomy" id="1423739"/>
    <lineage>
        <taxon>Bacteria</taxon>
        <taxon>Bacillati</taxon>
        <taxon>Bacillota</taxon>
        <taxon>Bacilli</taxon>
        <taxon>Lactobacillales</taxon>
        <taxon>Lactobacillaceae</taxon>
        <taxon>Lentilactobacillus</taxon>
    </lineage>
</organism>
<dbReference type="Gene3D" id="3.40.50.300">
    <property type="entry name" value="P-loop containing nucleotide triphosphate hydrolases"/>
    <property type="match status" value="1"/>
</dbReference>
<dbReference type="Proteomes" id="UP000052013">
    <property type="component" value="Unassembled WGS sequence"/>
</dbReference>